<dbReference type="PANTHER" id="PTHR47683:SF2">
    <property type="entry name" value="RNA-BINDING S4 DOMAIN-CONTAINING PROTEIN"/>
    <property type="match status" value="1"/>
</dbReference>
<dbReference type="NCBIfam" id="TIGR00093">
    <property type="entry name" value="pseudouridine synthase"/>
    <property type="match status" value="1"/>
</dbReference>
<name>A0A388TA35_TERA1</name>
<evidence type="ECO:0000256" key="3">
    <source>
        <dbReference type="PROSITE-ProRule" id="PRU00182"/>
    </source>
</evidence>
<accession>A0A388TA35</accession>
<dbReference type="InterPro" id="IPR006145">
    <property type="entry name" value="PsdUridine_synth_RsuA/RluA"/>
</dbReference>
<protein>
    <recommendedName>
        <fullName evidence="4">Pseudouridine synthase</fullName>
        <ecNumber evidence="4">5.4.99.-</ecNumber>
    </recommendedName>
</protein>
<dbReference type="GO" id="GO:0120159">
    <property type="term" value="F:rRNA pseudouridine synthase activity"/>
    <property type="evidence" value="ECO:0007669"/>
    <property type="project" value="UniProtKB-ARBA"/>
</dbReference>
<keyword evidence="3" id="KW-0694">RNA-binding</keyword>
<dbReference type="Pfam" id="PF00849">
    <property type="entry name" value="PseudoU_synth_2"/>
    <property type="match status" value="1"/>
</dbReference>
<dbReference type="InterPro" id="IPR002942">
    <property type="entry name" value="S4_RNA-bd"/>
</dbReference>
<dbReference type="PROSITE" id="PS50889">
    <property type="entry name" value="S4"/>
    <property type="match status" value="1"/>
</dbReference>
<dbReference type="InterPro" id="IPR020094">
    <property type="entry name" value="TruA/RsuA/RluB/E/F_N"/>
</dbReference>
<reference evidence="6 7" key="1">
    <citation type="journal article" date="2019" name="ISME J.">
        <title>Genome analyses of uncultured TG2/ZB3 bacteria in 'Margulisbacteria' specifically attached to ectosymbiotic spirochetes of protists in the termite gut.</title>
        <authorList>
            <person name="Utami Y.D."/>
            <person name="Kuwahara H."/>
            <person name="Igai K."/>
            <person name="Murakami T."/>
            <person name="Sugaya K."/>
            <person name="Morikawa T."/>
            <person name="Nagura Y."/>
            <person name="Yuki M."/>
            <person name="Deevong P."/>
            <person name="Inoue T."/>
            <person name="Kihara K."/>
            <person name="Lo N."/>
            <person name="Yamada A."/>
            <person name="Ohkuma M."/>
            <person name="Hongoh Y."/>
        </authorList>
    </citation>
    <scope>NUCLEOTIDE SEQUENCE [LARGE SCALE GENOMIC DNA]</scope>
    <source>
        <strain evidence="6">NkOx7-01</strain>
    </source>
</reference>
<keyword evidence="7" id="KW-1185">Reference proteome</keyword>
<dbReference type="SMART" id="SM00363">
    <property type="entry name" value="S4"/>
    <property type="match status" value="1"/>
</dbReference>
<dbReference type="InterPro" id="IPR020103">
    <property type="entry name" value="PsdUridine_synth_cat_dom_sf"/>
</dbReference>
<dbReference type="EMBL" id="BGZN01000006">
    <property type="protein sequence ID" value="GBR73073.1"/>
    <property type="molecule type" value="Genomic_DNA"/>
</dbReference>
<dbReference type="SUPFAM" id="SSF55174">
    <property type="entry name" value="Alpha-L RNA-binding motif"/>
    <property type="match status" value="1"/>
</dbReference>
<evidence type="ECO:0000256" key="4">
    <source>
        <dbReference type="RuleBase" id="RU003887"/>
    </source>
</evidence>
<dbReference type="InterPro" id="IPR036986">
    <property type="entry name" value="S4_RNA-bd_sf"/>
</dbReference>
<proteinExistence type="inferred from homology"/>
<evidence type="ECO:0000313" key="7">
    <source>
        <dbReference type="Proteomes" id="UP000269352"/>
    </source>
</evidence>
<organism evidence="6 7">
    <name type="scientific">Termititenax aidoneus</name>
    <dbReference type="NCBI Taxonomy" id="2218524"/>
    <lineage>
        <taxon>Bacteria</taxon>
        <taxon>Bacillati</taxon>
        <taxon>Candidatus Margulisiibacteriota</taxon>
        <taxon>Candidatus Termititenacia</taxon>
        <taxon>Candidatus Termititenacales</taxon>
        <taxon>Candidatus Termititenacaceae</taxon>
        <taxon>Candidatus Termititenax</taxon>
    </lineage>
</organism>
<dbReference type="Gene3D" id="3.30.70.1560">
    <property type="entry name" value="Alpha-L RNA-binding motif"/>
    <property type="match status" value="1"/>
</dbReference>
<dbReference type="CDD" id="cd00165">
    <property type="entry name" value="S4"/>
    <property type="match status" value="1"/>
</dbReference>
<comment type="similarity">
    <text evidence="1 4">Belongs to the pseudouridine synthase RsuA family.</text>
</comment>
<sequence length="235" mass="26634">MELIRIQRYLSEQGLASRREAAAWITAGYVSLNGQKVTDTGAKMVLGVDTLKIDKPARYAPKYYFLFNKPLGIVTVNAQKGEREIKDLVKLPKGVVPVGRLDKDTGGLIFLTNDGVVARRIMDPVFYHEKEYEVTLYKPISDKALLNLEQGVYILGQKTRPAKTKRLGGYKFLLTITEGKNRQVRRMCEAVGCPVRLLLRKRILNFHLGELKPGQLKELSNNEKTVLFKTLDIDR</sequence>
<comment type="caution">
    <text evidence="6">The sequence shown here is derived from an EMBL/GenBank/DDBJ whole genome shotgun (WGS) entry which is preliminary data.</text>
</comment>
<dbReference type="PANTHER" id="PTHR47683">
    <property type="entry name" value="PSEUDOURIDINE SYNTHASE FAMILY PROTEIN-RELATED"/>
    <property type="match status" value="1"/>
</dbReference>
<dbReference type="GO" id="GO:0003723">
    <property type="term" value="F:RNA binding"/>
    <property type="evidence" value="ECO:0007669"/>
    <property type="project" value="UniProtKB-KW"/>
</dbReference>
<dbReference type="InterPro" id="IPR042092">
    <property type="entry name" value="PsdUridine_s_RsuA/RluB/E/F_cat"/>
</dbReference>
<dbReference type="InterPro" id="IPR018496">
    <property type="entry name" value="PsdUridine_synth_RsuA/RluB_CS"/>
</dbReference>
<dbReference type="Proteomes" id="UP000269352">
    <property type="component" value="Unassembled WGS sequence"/>
</dbReference>
<keyword evidence="2 4" id="KW-0413">Isomerase</keyword>
<evidence type="ECO:0000256" key="2">
    <source>
        <dbReference type="ARBA" id="ARBA00023235"/>
    </source>
</evidence>
<dbReference type="Gene3D" id="3.10.290.10">
    <property type="entry name" value="RNA-binding S4 domain"/>
    <property type="match status" value="1"/>
</dbReference>
<dbReference type="InterPro" id="IPR000748">
    <property type="entry name" value="PsdUridine_synth_RsuA/RluB/E/F"/>
</dbReference>
<evidence type="ECO:0000259" key="5">
    <source>
        <dbReference type="SMART" id="SM00363"/>
    </source>
</evidence>
<dbReference type="GO" id="GO:0000455">
    <property type="term" value="P:enzyme-directed rRNA pseudouridine synthesis"/>
    <property type="evidence" value="ECO:0007669"/>
    <property type="project" value="UniProtKB-ARBA"/>
</dbReference>
<dbReference type="Pfam" id="PF01479">
    <property type="entry name" value="S4"/>
    <property type="match status" value="1"/>
</dbReference>
<feature type="domain" description="RNA-binding S4" evidence="5">
    <location>
        <begin position="4"/>
        <end position="90"/>
    </location>
</feature>
<evidence type="ECO:0000313" key="6">
    <source>
        <dbReference type="EMBL" id="GBR73073.1"/>
    </source>
</evidence>
<dbReference type="Gene3D" id="3.30.70.580">
    <property type="entry name" value="Pseudouridine synthase I, catalytic domain, N-terminal subdomain"/>
    <property type="match status" value="1"/>
</dbReference>
<dbReference type="SUPFAM" id="SSF55120">
    <property type="entry name" value="Pseudouridine synthase"/>
    <property type="match status" value="1"/>
</dbReference>
<dbReference type="AlphaFoldDB" id="A0A388TA35"/>
<dbReference type="PROSITE" id="PS01149">
    <property type="entry name" value="PSI_RSU"/>
    <property type="match status" value="1"/>
</dbReference>
<dbReference type="EC" id="5.4.99.-" evidence="4"/>
<dbReference type="InterPro" id="IPR050343">
    <property type="entry name" value="RsuA_PseudoU_synthase"/>
</dbReference>
<evidence type="ECO:0000256" key="1">
    <source>
        <dbReference type="ARBA" id="ARBA00008348"/>
    </source>
</evidence>
<gene>
    <name evidence="6" type="primary">rluF</name>
    <name evidence="6" type="ORF">NO1_0521</name>
</gene>